<evidence type="ECO:0000259" key="7">
    <source>
        <dbReference type="PROSITE" id="PS51462"/>
    </source>
</evidence>
<proteinExistence type="inferred from homology"/>
<dbReference type="KEGG" id="tsu:Tresu_2557"/>
<evidence type="ECO:0000256" key="4">
    <source>
        <dbReference type="ARBA" id="ARBA00022801"/>
    </source>
</evidence>
<reference evidence="8 9" key="1">
    <citation type="journal article" date="2011" name="Stand. Genomic Sci.">
        <title>Complete genome sequence of Treponema succinifaciens type strain (6091).</title>
        <authorList>
            <person name="Han C."/>
            <person name="Gronow S."/>
            <person name="Teshima H."/>
            <person name="Lapidus A."/>
            <person name="Nolan M."/>
            <person name="Lucas S."/>
            <person name="Hammon N."/>
            <person name="Deshpande S."/>
            <person name="Cheng J.F."/>
            <person name="Zeytun A."/>
            <person name="Tapia R."/>
            <person name="Goodwin L."/>
            <person name="Pitluck S."/>
            <person name="Liolios K."/>
            <person name="Pagani I."/>
            <person name="Ivanova N."/>
            <person name="Mavromatis K."/>
            <person name="Mikhailova N."/>
            <person name="Huntemann M."/>
            <person name="Pati A."/>
            <person name="Chen A."/>
            <person name="Palaniappan K."/>
            <person name="Land M."/>
            <person name="Hauser L."/>
            <person name="Brambilla E.M."/>
            <person name="Rohde M."/>
            <person name="Goker M."/>
            <person name="Woyke T."/>
            <person name="Bristow J."/>
            <person name="Eisen J.A."/>
            <person name="Markowitz V."/>
            <person name="Hugenholtz P."/>
            <person name="Kyrpides N.C."/>
            <person name="Klenk H.P."/>
            <person name="Detter J.C."/>
        </authorList>
    </citation>
    <scope>NUCLEOTIDE SEQUENCE [LARGE SCALE GENOMIC DNA]</scope>
    <source>
        <strain evidence="9">ATCC 33096 / DSM 2489 / 6091</strain>
    </source>
</reference>
<dbReference type="InterPro" id="IPR003562">
    <property type="entry name" value="Mutator_MutX_prot"/>
</dbReference>
<keyword evidence="5" id="KW-0460">Magnesium</keyword>
<dbReference type="GO" id="GO:0008413">
    <property type="term" value="F:8-oxo-7,8-dihydroguanosine triphosphate pyrophosphatase activity"/>
    <property type="evidence" value="ECO:0007669"/>
    <property type="project" value="InterPro"/>
</dbReference>
<keyword evidence="9" id="KW-1185">Reference proteome</keyword>
<evidence type="ECO:0000256" key="6">
    <source>
        <dbReference type="RuleBase" id="RU003476"/>
    </source>
</evidence>
<dbReference type="InterPro" id="IPR020084">
    <property type="entry name" value="NUDIX_hydrolase_CS"/>
</dbReference>
<evidence type="ECO:0000256" key="1">
    <source>
        <dbReference type="ARBA" id="ARBA00001946"/>
    </source>
</evidence>
<sequence>MKSQLTTLCYIEKDDCYLMLHRVTKKNDINHDKWIGVGGHFEAGESPEDCLLREVKEETGLVLNSFSFRGIVTFLSDDDPAEYMCLYTSDDFSGNLIECDEGNLEWIKKSDFKNLEHWEGDLIFLDLLEKNEPFFSLKLIYRIGTLKEAVLNGKKIR</sequence>
<dbReference type="PRINTS" id="PR01402">
    <property type="entry name" value="MUTATORMUTX"/>
</dbReference>
<name>F2NXS5_TRES6</name>
<accession>F2NXS5</accession>
<dbReference type="HOGENOM" id="CLU_037162_11_2_12"/>
<dbReference type="RefSeq" id="WP_013702669.1">
    <property type="nucleotide sequence ID" value="NC_015385.1"/>
</dbReference>
<keyword evidence="3" id="KW-0479">Metal-binding</keyword>
<dbReference type="EMBL" id="CP002631">
    <property type="protein sequence ID" value="AEB15419.1"/>
    <property type="molecule type" value="Genomic_DNA"/>
</dbReference>
<feature type="domain" description="Nudix hydrolase" evidence="7">
    <location>
        <begin position="2"/>
        <end position="129"/>
    </location>
</feature>
<dbReference type="PROSITE" id="PS51462">
    <property type="entry name" value="NUDIX"/>
    <property type="match status" value="1"/>
</dbReference>
<dbReference type="eggNOG" id="COG1051">
    <property type="taxonomic scope" value="Bacteria"/>
</dbReference>
<dbReference type="GeneID" id="302999669"/>
<comment type="similarity">
    <text evidence="2 6">Belongs to the Nudix hydrolase family.</text>
</comment>
<evidence type="ECO:0000256" key="3">
    <source>
        <dbReference type="ARBA" id="ARBA00022723"/>
    </source>
</evidence>
<dbReference type="PANTHER" id="PTHR43758">
    <property type="entry name" value="7,8-DIHYDRO-8-OXOGUANINE TRIPHOSPHATASE"/>
    <property type="match status" value="1"/>
</dbReference>
<protein>
    <submittedName>
        <fullName evidence="8">NUDIX hydrolase</fullName>
    </submittedName>
</protein>
<dbReference type="STRING" id="869209.Tresu_2557"/>
<evidence type="ECO:0000256" key="5">
    <source>
        <dbReference type="ARBA" id="ARBA00022842"/>
    </source>
</evidence>
<dbReference type="InterPro" id="IPR015797">
    <property type="entry name" value="NUDIX_hydrolase-like_dom_sf"/>
</dbReference>
<reference evidence="9" key="2">
    <citation type="submission" date="2011-04" db="EMBL/GenBank/DDBJ databases">
        <title>The complete genome of chromosome of Treponema succinifaciens DSM 2489.</title>
        <authorList>
            <person name="Lucas S."/>
            <person name="Copeland A."/>
            <person name="Lapidus A."/>
            <person name="Bruce D."/>
            <person name="Goodwin L."/>
            <person name="Pitluck S."/>
            <person name="Peters L."/>
            <person name="Kyrpides N."/>
            <person name="Mavromatis K."/>
            <person name="Ivanova N."/>
            <person name="Ovchinnikova G."/>
            <person name="Teshima H."/>
            <person name="Detter J.C."/>
            <person name="Tapia R."/>
            <person name="Han C."/>
            <person name="Land M."/>
            <person name="Hauser L."/>
            <person name="Markowitz V."/>
            <person name="Cheng J.-F."/>
            <person name="Hugenholtz P."/>
            <person name="Woyke T."/>
            <person name="Wu D."/>
            <person name="Gronow S."/>
            <person name="Wellnitz S."/>
            <person name="Brambilla E."/>
            <person name="Klenk H.-P."/>
            <person name="Eisen J.A."/>
        </authorList>
    </citation>
    <scope>NUCLEOTIDE SEQUENCE [LARGE SCALE GENOMIC DNA]</scope>
    <source>
        <strain evidence="9">ATCC 33096 / DSM 2489 / 6091</strain>
    </source>
</reference>
<dbReference type="PRINTS" id="PR00502">
    <property type="entry name" value="NUDIXFAMILY"/>
</dbReference>
<dbReference type="Gene3D" id="3.90.79.10">
    <property type="entry name" value="Nucleoside Triphosphate Pyrophosphohydrolase"/>
    <property type="match status" value="1"/>
</dbReference>
<dbReference type="GO" id="GO:0046872">
    <property type="term" value="F:metal ion binding"/>
    <property type="evidence" value="ECO:0007669"/>
    <property type="project" value="UniProtKB-KW"/>
</dbReference>
<dbReference type="AlphaFoldDB" id="F2NXS5"/>
<gene>
    <name evidence="8" type="ordered locus">Tresu_2557</name>
</gene>
<dbReference type="GO" id="GO:0006281">
    <property type="term" value="P:DNA repair"/>
    <property type="evidence" value="ECO:0007669"/>
    <property type="project" value="InterPro"/>
</dbReference>
<keyword evidence="4 6" id="KW-0378">Hydrolase</keyword>
<evidence type="ECO:0000313" key="9">
    <source>
        <dbReference type="Proteomes" id="UP000006852"/>
    </source>
</evidence>
<dbReference type="Pfam" id="PF00293">
    <property type="entry name" value="NUDIX"/>
    <property type="match status" value="1"/>
</dbReference>
<dbReference type="PANTHER" id="PTHR43758:SF2">
    <property type="entry name" value="OXIDIZED PURINE NUCLEOSIDE TRIPHOSPHATE HYDROLASE"/>
    <property type="match status" value="1"/>
</dbReference>
<dbReference type="SUPFAM" id="SSF55811">
    <property type="entry name" value="Nudix"/>
    <property type="match status" value="1"/>
</dbReference>
<dbReference type="OrthoDB" id="9804563at2"/>
<organism evidence="8 9">
    <name type="scientific">Treponema succinifaciens (strain ATCC 33096 / DSM 2489 / 6091)</name>
    <dbReference type="NCBI Taxonomy" id="869209"/>
    <lineage>
        <taxon>Bacteria</taxon>
        <taxon>Pseudomonadati</taxon>
        <taxon>Spirochaetota</taxon>
        <taxon>Spirochaetia</taxon>
        <taxon>Spirochaetales</taxon>
        <taxon>Treponemataceae</taxon>
        <taxon>Treponema</taxon>
    </lineage>
</organism>
<dbReference type="GO" id="GO:0005737">
    <property type="term" value="C:cytoplasm"/>
    <property type="evidence" value="ECO:0007669"/>
    <property type="project" value="TreeGrafter"/>
</dbReference>
<dbReference type="InterPro" id="IPR000086">
    <property type="entry name" value="NUDIX_hydrolase_dom"/>
</dbReference>
<comment type="cofactor">
    <cofactor evidence="1">
        <name>Mg(2+)</name>
        <dbReference type="ChEBI" id="CHEBI:18420"/>
    </cofactor>
</comment>
<evidence type="ECO:0000313" key="8">
    <source>
        <dbReference type="EMBL" id="AEB15419.1"/>
    </source>
</evidence>
<dbReference type="Proteomes" id="UP000006852">
    <property type="component" value="Chromosome"/>
</dbReference>
<dbReference type="InterPro" id="IPR020476">
    <property type="entry name" value="Nudix_hydrolase"/>
</dbReference>
<dbReference type="CDD" id="cd18886">
    <property type="entry name" value="NUDIX_MutT_Nudt1"/>
    <property type="match status" value="1"/>
</dbReference>
<dbReference type="PROSITE" id="PS00893">
    <property type="entry name" value="NUDIX_BOX"/>
    <property type="match status" value="1"/>
</dbReference>
<evidence type="ECO:0000256" key="2">
    <source>
        <dbReference type="ARBA" id="ARBA00005582"/>
    </source>
</evidence>